<proteinExistence type="predicted"/>
<dbReference type="Proteomes" id="UP000245626">
    <property type="component" value="Unassembled WGS sequence"/>
</dbReference>
<evidence type="ECO:0000313" key="1">
    <source>
        <dbReference type="EMBL" id="PWN48922.1"/>
    </source>
</evidence>
<organism evidence="1 2">
    <name type="scientific">Violaceomyces palustris</name>
    <dbReference type="NCBI Taxonomy" id="1673888"/>
    <lineage>
        <taxon>Eukaryota</taxon>
        <taxon>Fungi</taxon>
        <taxon>Dikarya</taxon>
        <taxon>Basidiomycota</taxon>
        <taxon>Ustilaginomycotina</taxon>
        <taxon>Ustilaginomycetes</taxon>
        <taxon>Violaceomycetales</taxon>
        <taxon>Violaceomycetaceae</taxon>
        <taxon>Violaceomyces</taxon>
    </lineage>
</organism>
<keyword evidence="2" id="KW-1185">Reference proteome</keyword>
<evidence type="ECO:0000313" key="2">
    <source>
        <dbReference type="Proteomes" id="UP000245626"/>
    </source>
</evidence>
<reference evidence="1 2" key="1">
    <citation type="journal article" date="2018" name="Mol. Biol. Evol.">
        <title>Broad Genomic Sampling Reveals a Smut Pathogenic Ancestry of the Fungal Clade Ustilaginomycotina.</title>
        <authorList>
            <person name="Kijpornyongpan T."/>
            <person name="Mondo S.J."/>
            <person name="Barry K."/>
            <person name="Sandor L."/>
            <person name="Lee J."/>
            <person name="Lipzen A."/>
            <person name="Pangilinan J."/>
            <person name="LaButti K."/>
            <person name="Hainaut M."/>
            <person name="Henrissat B."/>
            <person name="Grigoriev I.V."/>
            <person name="Spatafora J.W."/>
            <person name="Aime M.C."/>
        </authorList>
    </citation>
    <scope>NUCLEOTIDE SEQUENCE [LARGE SCALE GENOMIC DNA]</scope>
    <source>
        <strain evidence="1 2">SA 807</strain>
    </source>
</reference>
<dbReference type="EMBL" id="KZ820123">
    <property type="protein sequence ID" value="PWN48922.1"/>
    <property type="molecule type" value="Genomic_DNA"/>
</dbReference>
<sequence>MARAGSSAMGWVGTPGPAQIEQSDHDKIGILTISGNRMRSRISSAFGVTKVAPQPAVPLMASSFLPSPLLLVLRPLPPSRFFSPCSLPAKIFSQPPPSFPWSAWPFSLEGLLLWSSARKPEKTGEDCDSLGGAGGIFWIQTHQDSREMLDRIKMGFRMRSFESLFFYFAFGVSPRSFTLYLLLLPFLRW</sequence>
<protein>
    <submittedName>
        <fullName evidence="1">Uncharacterized protein</fullName>
    </submittedName>
</protein>
<name>A0ACD0NT00_9BASI</name>
<gene>
    <name evidence="1" type="ORF">IE53DRAFT_171837</name>
</gene>
<accession>A0ACD0NT00</accession>